<proteinExistence type="predicted"/>
<dbReference type="Pfam" id="PF13830">
    <property type="entry name" value="DUF4192"/>
    <property type="match status" value="1"/>
</dbReference>
<keyword evidence="2" id="KW-1185">Reference proteome</keyword>
<sequence length="383" mass="40887">MPTLSTRGPLDPGVLLTAIPALLGFVPERSIIVIAFAADRSVSATMRHDLALDTGGAPTPEFLAVLAGLGDITRSYGAEEAVAVVVDDRFPTDDARYRRVQAIADRHFAAVGGIAVGFGLAEFDCGAPWSVTWCPDGQAWAVHVPGERAGHLDDPQSCPTAISEAVRSGRRILPRRAEMRTMLEPLDGECSAARPGPQCTDCPIAWVRTVRNPTPEFLDLDRTDLDRAGTSEHSESVVAMGAVMESVIGAGKQLDCGRVALLEHAILRLDVRDAALALAVTDLRDRAELLWRELTRRLTGRGRASAATLLAHLHYIGGEGAYAGAALDVALECDPHWKLASLLDTALRAGVRPTMLWEMIDDSYAVAAELGAHLPDATRRAAG</sequence>
<gene>
    <name evidence="1" type="ORF">H1R19_10715</name>
</gene>
<dbReference type="Proteomes" id="UP000515663">
    <property type="component" value="Chromosome"/>
</dbReference>
<accession>A0A7D7QJX4</accession>
<organism evidence="1 2">
    <name type="scientific">Gordonia jinghuaiqii</name>
    <dbReference type="NCBI Taxonomy" id="2758710"/>
    <lineage>
        <taxon>Bacteria</taxon>
        <taxon>Bacillati</taxon>
        <taxon>Actinomycetota</taxon>
        <taxon>Actinomycetes</taxon>
        <taxon>Mycobacteriales</taxon>
        <taxon>Gordoniaceae</taxon>
        <taxon>Gordonia</taxon>
    </lineage>
</organism>
<protein>
    <submittedName>
        <fullName evidence="1">DUF4192 domain-containing protein</fullName>
    </submittedName>
</protein>
<name>A0A7D7QJX4_9ACTN</name>
<dbReference type="AlphaFoldDB" id="A0A7D7QJX4"/>
<dbReference type="KEGG" id="gji:H1R19_10715"/>
<dbReference type="InterPro" id="IPR025447">
    <property type="entry name" value="DUF4192"/>
</dbReference>
<evidence type="ECO:0000313" key="2">
    <source>
        <dbReference type="Proteomes" id="UP000515663"/>
    </source>
</evidence>
<reference evidence="2" key="1">
    <citation type="submission" date="2020-07" db="EMBL/GenBank/DDBJ databases">
        <title>novel species isolated from the respiratory tract of Marmot.</title>
        <authorList>
            <person name="Zhang G."/>
        </authorList>
    </citation>
    <scope>NUCLEOTIDE SEQUENCE [LARGE SCALE GENOMIC DNA]</scope>
    <source>
        <strain evidence="2">686</strain>
    </source>
</reference>
<dbReference type="EMBL" id="CP059491">
    <property type="protein sequence ID" value="QMT03504.1"/>
    <property type="molecule type" value="Genomic_DNA"/>
</dbReference>
<evidence type="ECO:0000313" key="1">
    <source>
        <dbReference type="EMBL" id="QMT03504.1"/>
    </source>
</evidence>
<dbReference type="RefSeq" id="WP_188329128.1">
    <property type="nucleotide sequence ID" value="NZ_CP059491.1"/>
</dbReference>